<organism evidence="1 2">
    <name type="scientific">Parvularcula lutaonensis</name>
    <dbReference type="NCBI Taxonomy" id="491923"/>
    <lineage>
        <taxon>Bacteria</taxon>
        <taxon>Pseudomonadati</taxon>
        <taxon>Pseudomonadota</taxon>
        <taxon>Alphaproteobacteria</taxon>
        <taxon>Parvularculales</taxon>
        <taxon>Parvularculaceae</taxon>
        <taxon>Parvularcula</taxon>
    </lineage>
</organism>
<dbReference type="RefSeq" id="WP_189575942.1">
    <property type="nucleotide sequence ID" value="NZ_BMXU01000002.1"/>
</dbReference>
<dbReference type="InterPro" id="IPR036291">
    <property type="entry name" value="NAD(P)-bd_dom_sf"/>
</dbReference>
<comment type="caution">
    <text evidence="1">The sequence shown here is derived from an EMBL/GenBank/DDBJ whole genome shotgun (WGS) entry which is preliminary data.</text>
</comment>
<dbReference type="PANTHER" id="PTHR12126:SF11">
    <property type="entry name" value="NADH DEHYDROGENASE [UBIQUINONE] 1 ALPHA SUBCOMPLEX SUBUNIT 9, MITOCHONDRIAL"/>
    <property type="match status" value="1"/>
</dbReference>
<dbReference type="SUPFAM" id="SSF51735">
    <property type="entry name" value="NAD(P)-binding Rossmann-fold domains"/>
    <property type="match status" value="1"/>
</dbReference>
<sequence length="281" mass="29112">MKVLVSGTTGAVGHEVAGRLEGRGAAVTRASRKPAKGLRHKTLDLTDEAGVRAAAQGHDAAILAPILSVSAPAARWLTEEGVRRIVVFSSNNVGIDADSPVYRALAEAERTLSGIDAEITILRPTMIYGHAGDGNIATLMRFALKYGFLPCPGSGRALQQPVFYEDVAEAAVQAVMAADAGVFAVAGSEALPQKELFSRVLGAVRKGNGAVLTVPLAALRAAAKAAEAVGLKLPLSTAQLARFERDKTPTLPQLPGFAPSVSLSEGLERLAEDLADTASEG</sequence>
<proteinExistence type="predicted"/>
<dbReference type="InterPro" id="IPR051207">
    <property type="entry name" value="ComplexI_NDUFA9_subunit"/>
</dbReference>
<dbReference type="Gene3D" id="3.40.50.720">
    <property type="entry name" value="NAD(P)-binding Rossmann-like Domain"/>
    <property type="match status" value="1"/>
</dbReference>
<name>A0ABV7MEP8_9PROT</name>
<reference evidence="2" key="1">
    <citation type="journal article" date="2019" name="Int. J. Syst. Evol. Microbiol.">
        <title>The Global Catalogue of Microorganisms (GCM) 10K type strain sequencing project: providing services to taxonomists for standard genome sequencing and annotation.</title>
        <authorList>
            <consortium name="The Broad Institute Genomics Platform"/>
            <consortium name="The Broad Institute Genome Sequencing Center for Infectious Disease"/>
            <person name="Wu L."/>
            <person name="Ma J."/>
        </authorList>
    </citation>
    <scope>NUCLEOTIDE SEQUENCE [LARGE SCALE GENOMIC DNA]</scope>
    <source>
        <strain evidence="2">KCTC 22245</strain>
    </source>
</reference>
<gene>
    <name evidence="1" type="ORF">ACFONP_11710</name>
</gene>
<evidence type="ECO:0000313" key="1">
    <source>
        <dbReference type="EMBL" id="MFC3303397.1"/>
    </source>
</evidence>
<protein>
    <submittedName>
        <fullName evidence="1">SDR family oxidoreductase</fullName>
    </submittedName>
</protein>
<dbReference type="EMBL" id="JBHRVA010000003">
    <property type="protein sequence ID" value="MFC3303397.1"/>
    <property type="molecule type" value="Genomic_DNA"/>
</dbReference>
<dbReference type="PANTHER" id="PTHR12126">
    <property type="entry name" value="NADH-UBIQUINONE OXIDOREDUCTASE 39 KDA SUBUNIT-RELATED"/>
    <property type="match status" value="1"/>
</dbReference>
<dbReference type="Proteomes" id="UP001595607">
    <property type="component" value="Unassembled WGS sequence"/>
</dbReference>
<accession>A0ABV7MEP8</accession>
<evidence type="ECO:0000313" key="2">
    <source>
        <dbReference type="Proteomes" id="UP001595607"/>
    </source>
</evidence>
<keyword evidence="2" id="KW-1185">Reference proteome</keyword>